<dbReference type="AlphaFoldDB" id="A0AAN9KC92"/>
<evidence type="ECO:0000313" key="1">
    <source>
        <dbReference type="EMBL" id="KAK7313648.1"/>
    </source>
</evidence>
<keyword evidence="2" id="KW-1185">Reference proteome</keyword>
<proteinExistence type="predicted"/>
<gene>
    <name evidence="1" type="ORF">VNO77_38838</name>
</gene>
<organism evidence="1 2">
    <name type="scientific">Canavalia gladiata</name>
    <name type="common">Sword bean</name>
    <name type="synonym">Dolichos gladiatus</name>
    <dbReference type="NCBI Taxonomy" id="3824"/>
    <lineage>
        <taxon>Eukaryota</taxon>
        <taxon>Viridiplantae</taxon>
        <taxon>Streptophyta</taxon>
        <taxon>Embryophyta</taxon>
        <taxon>Tracheophyta</taxon>
        <taxon>Spermatophyta</taxon>
        <taxon>Magnoliopsida</taxon>
        <taxon>eudicotyledons</taxon>
        <taxon>Gunneridae</taxon>
        <taxon>Pentapetalae</taxon>
        <taxon>rosids</taxon>
        <taxon>fabids</taxon>
        <taxon>Fabales</taxon>
        <taxon>Fabaceae</taxon>
        <taxon>Papilionoideae</taxon>
        <taxon>50 kb inversion clade</taxon>
        <taxon>NPAAA clade</taxon>
        <taxon>indigoferoid/millettioid clade</taxon>
        <taxon>Phaseoleae</taxon>
        <taxon>Canavalia</taxon>
    </lineage>
</organism>
<evidence type="ECO:0000313" key="2">
    <source>
        <dbReference type="Proteomes" id="UP001367508"/>
    </source>
</evidence>
<reference evidence="1 2" key="1">
    <citation type="submission" date="2024-01" db="EMBL/GenBank/DDBJ databases">
        <title>The genomes of 5 underutilized Papilionoideae crops provide insights into root nodulation and disease resistanc.</title>
        <authorList>
            <person name="Jiang F."/>
        </authorList>
    </citation>
    <scope>NUCLEOTIDE SEQUENCE [LARGE SCALE GENOMIC DNA]</scope>
    <source>
        <strain evidence="1">LVBAO_FW01</strain>
        <tissue evidence="1">Leaves</tissue>
    </source>
</reference>
<dbReference type="Proteomes" id="UP001367508">
    <property type="component" value="Unassembled WGS sequence"/>
</dbReference>
<sequence>MLQGGCLSDLCICTFKEMVSLRYEQLELLLPLIPLPSYWGVSSCGIWLIHLRWPDAVLDFVEARGGRPLMSTQVELLDEMQRTPRVRRIIERSNAALRVAPRAIIDPKNYIHKLDRSPIHAMVTYARSYTQDTQHIEPDFIDIHELQTSLDSIGF</sequence>
<name>A0AAN9KC92_CANGL</name>
<comment type="caution">
    <text evidence="1">The sequence shown here is derived from an EMBL/GenBank/DDBJ whole genome shotgun (WGS) entry which is preliminary data.</text>
</comment>
<protein>
    <submittedName>
        <fullName evidence="1">Uncharacterized protein</fullName>
    </submittedName>
</protein>
<accession>A0AAN9KC92</accession>
<dbReference type="EMBL" id="JAYMYQ010000009">
    <property type="protein sequence ID" value="KAK7313648.1"/>
    <property type="molecule type" value="Genomic_DNA"/>
</dbReference>